<feature type="transmembrane region" description="Helical" evidence="5">
    <location>
        <begin position="174"/>
        <end position="195"/>
    </location>
</feature>
<keyword evidence="4 5" id="KW-0472">Membrane</keyword>
<dbReference type="InterPro" id="IPR001646">
    <property type="entry name" value="5peptide_repeat"/>
</dbReference>
<dbReference type="InterPro" id="IPR010432">
    <property type="entry name" value="RDD"/>
</dbReference>
<dbReference type="PANTHER" id="PTHR14136">
    <property type="entry name" value="BTB_POZ DOMAIN-CONTAINING PROTEIN KCTD9"/>
    <property type="match status" value="1"/>
</dbReference>
<keyword evidence="8" id="KW-1185">Reference proteome</keyword>
<evidence type="ECO:0000256" key="3">
    <source>
        <dbReference type="ARBA" id="ARBA00022989"/>
    </source>
</evidence>
<keyword evidence="2 5" id="KW-0812">Transmembrane</keyword>
<accession>A0A0V7ZQB4</accession>
<dbReference type="InterPro" id="IPR051082">
    <property type="entry name" value="Pentapeptide-BTB/POZ_domain"/>
</dbReference>
<dbReference type="EMBL" id="LMTZ01000094">
    <property type="protein sequence ID" value="KST66787.1"/>
    <property type="molecule type" value="Genomic_DNA"/>
</dbReference>
<dbReference type="GO" id="GO:0016020">
    <property type="term" value="C:membrane"/>
    <property type="evidence" value="ECO:0007669"/>
    <property type="project" value="UniProtKB-SubCell"/>
</dbReference>
<feature type="transmembrane region" description="Helical" evidence="5">
    <location>
        <begin position="32"/>
        <end position="56"/>
    </location>
</feature>
<reference evidence="7 8" key="1">
    <citation type="journal article" date="2015" name="Genome Announc.">
        <title>Draft Genome of the Euendolithic (true boring) Cyanobacterium Mastigocoleus testarum strain BC008.</title>
        <authorList>
            <person name="Guida B.S."/>
            <person name="Garcia-Pichel F."/>
        </authorList>
    </citation>
    <scope>NUCLEOTIDE SEQUENCE [LARGE SCALE GENOMIC DNA]</scope>
    <source>
        <strain evidence="7 8">BC008</strain>
    </source>
</reference>
<evidence type="ECO:0000256" key="4">
    <source>
        <dbReference type="ARBA" id="ARBA00023136"/>
    </source>
</evidence>
<dbReference type="Pfam" id="PF06271">
    <property type="entry name" value="RDD"/>
    <property type="match status" value="1"/>
</dbReference>
<name>A0A0V7ZQB4_9CYAN</name>
<evidence type="ECO:0000256" key="2">
    <source>
        <dbReference type="ARBA" id="ARBA00022692"/>
    </source>
</evidence>
<dbReference type="AlphaFoldDB" id="A0A0V7ZQB4"/>
<comment type="caution">
    <text evidence="7">The sequence shown here is derived from an EMBL/GenBank/DDBJ whole genome shotgun (WGS) entry which is preliminary data.</text>
</comment>
<protein>
    <submittedName>
        <fullName evidence="7">Low-complexity protein</fullName>
    </submittedName>
</protein>
<proteinExistence type="predicted"/>
<evidence type="ECO:0000259" key="6">
    <source>
        <dbReference type="Pfam" id="PF06271"/>
    </source>
</evidence>
<dbReference type="RefSeq" id="WP_027842877.1">
    <property type="nucleotide sequence ID" value="NZ_LMTZ01000094.1"/>
</dbReference>
<organism evidence="7 8">
    <name type="scientific">Mastigocoleus testarum BC008</name>
    <dbReference type="NCBI Taxonomy" id="371196"/>
    <lineage>
        <taxon>Bacteria</taxon>
        <taxon>Bacillati</taxon>
        <taxon>Cyanobacteriota</taxon>
        <taxon>Cyanophyceae</taxon>
        <taxon>Nostocales</taxon>
        <taxon>Hapalosiphonaceae</taxon>
        <taxon>Mastigocoleus</taxon>
    </lineage>
</organism>
<evidence type="ECO:0000313" key="7">
    <source>
        <dbReference type="EMBL" id="KST66787.1"/>
    </source>
</evidence>
<dbReference type="Proteomes" id="UP000053372">
    <property type="component" value="Unassembled WGS sequence"/>
</dbReference>
<dbReference type="Gene3D" id="2.160.20.80">
    <property type="entry name" value="E3 ubiquitin-protein ligase SopA"/>
    <property type="match status" value="2"/>
</dbReference>
<dbReference type="SUPFAM" id="SSF141571">
    <property type="entry name" value="Pentapeptide repeat-like"/>
    <property type="match status" value="2"/>
</dbReference>
<dbReference type="OrthoDB" id="416727at2"/>
<evidence type="ECO:0000256" key="1">
    <source>
        <dbReference type="ARBA" id="ARBA00004141"/>
    </source>
</evidence>
<gene>
    <name evidence="7" type="ORF">BC008_26740</name>
</gene>
<evidence type="ECO:0000313" key="8">
    <source>
        <dbReference type="Proteomes" id="UP000053372"/>
    </source>
</evidence>
<comment type="subcellular location">
    <subcellularLocation>
        <location evidence="1">Membrane</location>
        <topology evidence="1">Multi-pass membrane protein</topology>
    </subcellularLocation>
</comment>
<dbReference type="PANTHER" id="PTHR14136:SF17">
    <property type="entry name" value="BTB_POZ DOMAIN-CONTAINING PROTEIN KCTD9"/>
    <property type="match status" value="1"/>
</dbReference>
<sequence length="720" mass="79210">MATPATRRTGNRSSHGIEQDSIGTFPLKTRRFLAWTAEITIVVVSGLIPFGIGAYINAKSDMNRVPLNPPVTIARREVARPLALPVSLGVTNVAWGTNVLWTLSLIAPVVVSGWQLYLLAKTGSTTPKRWFAVKVVKQDGGIPGFQAVFMRECIGKWCLPVSVAYLLWRNSLLFPNLGVFTILVSVMILGESSGFPWRKQRQRALHDNIAGTYTIDAHQSFTPGLLDDDTTTKSQLLEEDEEAAIESIVITPEPRKKISLWRRMRQNPSLTLFLVSLISISAVLTTLILTQVYIQAQKNRRAHLNVNARQLDILREKLNPESNTSLRERQQAILALGSLNDQQATKYLVNLLIEENEPILLNNIKRSLELIGPKAIPHLLRQNRSLVKELDSANGDNSNVQESPTVSLHNNQQAINRILAVYNGQTNGIDLNRVNLGQSGSGKTSFFNLVLDRADLWGINFKYANLNQASFRGSRFRGPGEDRRWNTFDDWIANFSEAELTKADFSNANLSRVLMNRADLSRANLQGANLSSARLVEANLSSARLPGADLRRAVLENASLTGADLGDAKLNDADLFSARLGRVIATGANFSFANLTKTDWQGADLSSTDFQGANLSNANLSATRLTTARLRNVNLQNANLRNANLQNADLRGANLVGADFQGAILYPQRQNPSDDFVQTPVTGSESAVVKGVDFSQVKNSLSSRQLAYICTQGGLHPRCP</sequence>
<dbReference type="Pfam" id="PF00805">
    <property type="entry name" value="Pentapeptide"/>
    <property type="match status" value="5"/>
</dbReference>
<keyword evidence="3 5" id="KW-1133">Transmembrane helix</keyword>
<feature type="transmembrane region" description="Helical" evidence="5">
    <location>
        <begin position="99"/>
        <end position="120"/>
    </location>
</feature>
<evidence type="ECO:0000256" key="5">
    <source>
        <dbReference type="SAM" id="Phobius"/>
    </source>
</evidence>
<feature type="domain" description="RDD" evidence="6">
    <location>
        <begin position="29"/>
        <end position="211"/>
    </location>
</feature>
<feature type="transmembrane region" description="Helical" evidence="5">
    <location>
        <begin position="270"/>
        <end position="294"/>
    </location>
</feature>